<comment type="caution">
    <text evidence="1">The sequence shown here is derived from an EMBL/GenBank/DDBJ whole genome shotgun (WGS) entry which is preliminary data.</text>
</comment>
<proteinExistence type="predicted"/>
<dbReference type="InterPro" id="IPR041408">
    <property type="entry name" value="Hcp_Tssd"/>
</dbReference>
<sequence length="686" mass="79547">MIKAKLFVLGTERELLWTDLEYSKTLNHKTGRCGEIPMGGLVTLAFSSGYDDDRLLRWMTHNLENKFCTLTECKIIFYEGDFDGVTLFEYKFNDAALIYWKEKFTAVGEKPMTITMTISAAIQEVKGITLVKPWQESWIPPSERIPYQSSEEEIKKIYYFEWHTKNGVKITQNQKLKAVDNNGNLEDYSFSDFRYGEQVKLYIKTINMAGQKIDVVIESNDGTFKKEFKQIEVLNNETTTIDPFHIPIKEYDQSIEIYNYTQHLTAVKKNTIKTFKVSINETTYSNPKELLIPHTYRRNYEELIGLFNTDNSGKKDKQTNYENKFINSTTDIKSIVDEFIEKVIAEDITISEIKPLVEEKATALWDAAVKQVQGGNFDDRPLYWARNKMQTWLKRSPLFKDQVDLETSIVCPDTELENIIKLFEEKSRNYTGIDFSKAGNKKKILITGFDPFLLNSFDHKYKRGFNILQSNPSGCVALNFQGKNIENSFIQTMIVPVRYSDFDNSQQNDKGEGKGIIEKYIHNYIDQVDTIITISQSLPGDYNIDKFATLRRGGFNDNLDYTREDNSKALNSNDEWIETTLPKEMTNAPYVEYNWEFDRVPNPKKIKPDKEQKLSQGSGGNYLSNEIFYRVARLRKEKKPILPTGHFHISKLQNENVREDFSNNKTKEMITIVRKGIIEGIKGLKK</sequence>
<evidence type="ECO:0000313" key="2">
    <source>
        <dbReference type="Proteomes" id="UP000601108"/>
    </source>
</evidence>
<accession>A0A918N302</accession>
<gene>
    <name evidence="1" type="ORF">GCM10007384_16960</name>
</gene>
<dbReference type="InterPro" id="IPR036440">
    <property type="entry name" value="Peptidase_C15-like_sf"/>
</dbReference>
<keyword evidence="2" id="KW-1185">Reference proteome</keyword>
<name>A0A918N302_9FLAO</name>
<dbReference type="Pfam" id="PF17642">
    <property type="entry name" value="TssD"/>
    <property type="match status" value="1"/>
</dbReference>
<organism evidence="1 2">
    <name type="scientific">Aquimarina muelleri</name>
    <dbReference type="NCBI Taxonomy" id="279356"/>
    <lineage>
        <taxon>Bacteria</taxon>
        <taxon>Pseudomonadati</taxon>
        <taxon>Bacteroidota</taxon>
        <taxon>Flavobacteriia</taxon>
        <taxon>Flavobacteriales</taxon>
        <taxon>Flavobacteriaceae</taxon>
        <taxon>Aquimarina</taxon>
    </lineage>
</organism>
<dbReference type="Gene3D" id="3.40.630.20">
    <property type="entry name" value="Peptidase C15, pyroglutamyl peptidase I-like"/>
    <property type="match status" value="1"/>
</dbReference>
<dbReference type="EMBL" id="BMWS01000009">
    <property type="protein sequence ID" value="GGX16018.1"/>
    <property type="molecule type" value="Genomic_DNA"/>
</dbReference>
<protein>
    <submittedName>
        <fullName evidence="1">Uncharacterized protein</fullName>
    </submittedName>
</protein>
<dbReference type="SUPFAM" id="SSF53182">
    <property type="entry name" value="Pyrrolidone carboxyl peptidase (pyroglutamate aminopeptidase)"/>
    <property type="match status" value="1"/>
</dbReference>
<dbReference type="Proteomes" id="UP000601108">
    <property type="component" value="Unassembled WGS sequence"/>
</dbReference>
<evidence type="ECO:0000313" key="1">
    <source>
        <dbReference type="EMBL" id="GGX16018.1"/>
    </source>
</evidence>
<dbReference type="AlphaFoldDB" id="A0A918N302"/>
<dbReference type="RefSeq" id="WP_189457428.1">
    <property type="nucleotide sequence ID" value="NZ_BMWS01000009.1"/>
</dbReference>
<dbReference type="GO" id="GO:0033104">
    <property type="term" value="C:type VI protein secretion system complex"/>
    <property type="evidence" value="ECO:0007669"/>
    <property type="project" value="InterPro"/>
</dbReference>
<reference evidence="1 2" key="1">
    <citation type="journal article" date="2014" name="Int. J. Syst. Evol. Microbiol.">
        <title>Complete genome sequence of Corynebacterium casei LMG S-19264T (=DSM 44701T), isolated from a smear-ripened cheese.</title>
        <authorList>
            <consortium name="US DOE Joint Genome Institute (JGI-PGF)"/>
            <person name="Walter F."/>
            <person name="Albersmeier A."/>
            <person name="Kalinowski J."/>
            <person name="Ruckert C."/>
        </authorList>
    </citation>
    <scope>NUCLEOTIDE SEQUENCE [LARGE SCALE GENOMIC DNA]</scope>
    <source>
        <strain evidence="1 2">KCTC 12285</strain>
    </source>
</reference>